<dbReference type="Pfam" id="PF07859">
    <property type="entry name" value="Abhydrolase_3"/>
    <property type="match status" value="1"/>
</dbReference>
<feature type="domain" description="Alpha/beta hydrolase fold-3" evidence="2">
    <location>
        <begin position="76"/>
        <end position="275"/>
    </location>
</feature>
<dbReference type="EMBL" id="CP042301">
    <property type="protein sequence ID" value="QDZ02936.1"/>
    <property type="molecule type" value="Genomic_DNA"/>
</dbReference>
<organism evidence="3 4">
    <name type="scientific">Nitratireductor mangrovi</name>
    <dbReference type="NCBI Taxonomy" id="2599600"/>
    <lineage>
        <taxon>Bacteria</taxon>
        <taxon>Pseudomonadati</taxon>
        <taxon>Pseudomonadota</taxon>
        <taxon>Alphaproteobacteria</taxon>
        <taxon>Hyphomicrobiales</taxon>
        <taxon>Phyllobacteriaceae</taxon>
        <taxon>Nitratireductor</taxon>
    </lineage>
</organism>
<dbReference type="GO" id="GO:0016787">
    <property type="term" value="F:hydrolase activity"/>
    <property type="evidence" value="ECO:0007669"/>
    <property type="project" value="UniProtKB-KW"/>
</dbReference>
<dbReference type="InterPro" id="IPR050300">
    <property type="entry name" value="GDXG_lipolytic_enzyme"/>
</dbReference>
<evidence type="ECO:0000313" key="3">
    <source>
        <dbReference type="EMBL" id="QDZ02936.1"/>
    </source>
</evidence>
<dbReference type="InterPro" id="IPR013094">
    <property type="entry name" value="AB_hydrolase_3"/>
</dbReference>
<dbReference type="KEGG" id="niy:FQ775_22630"/>
<gene>
    <name evidence="3" type="ORF">FQ775_22630</name>
</gene>
<dbReference type="RefSeq" id="WP_146301570.1">
    <property type="nucleotide sequence ID" value="NZ_CP042301.2"/>
</dbReference>
<dbReference type="PANTHER" id="PTHR48081:SF8">
    <property type="entry name" value="ALPHA_BETA HYDROLASE FOLD-3 DOMAIN-CONTAINING PROTEIN-RELATED"/>
    <property type="match status" value="1"/>
</dbReference>
<evidence type="ECO:0000313" key="4">
    <source>
        <dbReference type="Proteomes" id="UP000321389"/>
    </source>
</evidence>
<reference evidence="3" key="1">
    <citation type="submission" date="2020-04" db="EMBL/GenBank/DDBJ databases">
        <title>Nitratireductor sp. nov. isolated from mangrove soil.</title>
        <authorList>
            <person name="Ye Y."/>
        </authorList>
    </citation>
    <scope>NUCLEOTIDE SEQUENCE</scope>
    <source>
        <strain evidence="3">SY7</strain>
    </source>
</reference>
<dbReference type="SUPFAM" id="SSF53474">
    <property type="entry name" value="alpha/beta-Hydrolases"/>
    <property type="match status" value="1"/>
</dbReference>
<sequence length="316" mass="34984">MASLKSHLVAFVLRHTRKKSFRTADAMHRRIAKARKLEDHRPPKSVADRLRIRERQVHGFPVYEVEPPGEHTATRLIYFHGGAYCFEITAHHWKLIAELCERLGMRVAVPIYPLAPEHDFHAMFGMALELYRDMLAETPAERIVFAGDSAGGNMALVLTMLSAEEGLPAPARQALISPGLDMTMSNPQMIEAAKSDPWLDIPGGLEAVRLYSAGIDAADWRISPLYGDLAVLPPTLLLTGTRDLLYPDTLVFADRLRDAGVETELLVEPGMIHVWPLIDMPEARRARDSIVAWLSAAAQPPEEADATAVTSSLVTD</sequence>
<proteinExistence type="predicted"/>
<dbReference type="PANTHER" id="PTHR48081">
    <property type="entry name" value="AB HYDROLASE SUPERFAMILY PROTEIN C4A8.06C"/>
    <property type="match status" value="1"/>
</dbReference>
<accession>A0A5B8L4L6</accession>
<evidence type="ECO:0000256" key="1">
    <source>
        <dbReference type="ARBA" id="ARBA00022801"/>
    </source>
</evidence>
<name>A0A5B8L4L6_9HYPH</name>
<evidence type="ECO:0000259" key="2">
    <source>
        <dbReference type="Pfam" id="PF07859"/>
    </source>
</evidence>
<dbReference type="Gene3D" id="3.40.50.1820">
    <property type="entry name" value="alpha/beta hydrolase"/>
    <property type="match status" value="1"/>
</dbReference>
<dbReference type="AlphaFoldDB" id="A0A5B8L4L6"/>
<keyword evidence="4" id="KW-1185">Reference proteome</keyword>
<protein>
    <submittedName>
        <fullName evidence="3">Alpha/beta hydrolase</fullName>
    </submittedName>
</protein>
<keyword evidence="1 3" id="KW-0378">Hydrolase</keyword>
<dbReference type="Proteomes" id="UP000321389">
    <property type="component" value="Chromosome"/>
</dbReference>
<dbReference type="InterPro" id="IPR029058">
    <property type="entry name" value="AB_hydrolase_fold"/>
</dbReference>
<dbReference type="OrthoDB" id="9806180at2"/>